<evidence type="ECO:0000256" key="9">
    <source>
        <dbReference type="ARBA" id="ARBA00023136"/>
    </source>
</evidence>
<organism evidence="13 14">
    <name type="scientific">Polynucleobacter yangtzensis</name>
    <dbReference type="NCBI Taxonomy" id="1743159"/>
    <lineage>
        <taxon>Bacteria</taxon>
        <taxon>Pseudomonadati</taxon>
        <taxon>Pseudomonadota</taxon>
        <taxon>Betaproteobacteria</taxon>
        <taxon>Burkholderiales</taxon>
        <taxon>Burkholderiaceae</taxon>
        <taxon>Polynucleobacter</taxon>
    </lineage>
</organism>
<dbReference type="Pfam" id="PF03544">
    <property type="entry name" value="TonB_C"/>
    <property type="match status" value="1"/>
</dbReference>
<reference evidence="13 14" key="1">
    <citation type="submission" date="2022-11" db="EMBL/GenBank/DDBJ databases">
        <title>Complete Genome Sequences of three Polynucleobacter sp. Subcluster PnecC Strains KF022, KF023, and KF032 Isolated from a Shallow Eutrophic Lake in Japan.</title>
        <authorList>
            <person name="Ogata Y."/>
            <person name="Watanabe K."/>
            <person name="Takemine S."/>
            <person name="Shindo C."/>
            <person name="Kurokawa R."/>
            <person name="Suda W."/>
        </authorList>
    </citation>
    <scope>NUCLEOTIDE SEQUENCE [LARGE SCALE GENOMIC DNA]</scope>
    <source>
        <strain evidence="13 14">KF032</strain>
    </source>
</reference>
<keyword evidence="6 11" id="KW-0812">Transmembrane</keyword>
<dbReference type="EMBL" id="AP026974">
    <property type="protein sequence ID" value="BDT79161.1"/>
    <property type="molecule type" value="Genomic_DNA"/>
</dbReference>
<keyword evidence="3" id="KW-0813">Transport</keyword>
<dbReference type="InterPro" id="IPR051045">
    <property type="entry name" value="TonB-dependent_transducer"/>
</dbReference>
<comment type="similarity">
    <text evidence="2">Belongs to the TonB family.</text>
</comment>
<feature type="compositionally biased region" description="Basic and acidic residues" evidence="10">
    <location>
        <begin position="85"/>
        <end position="96"/>
    </location>
</feature>
<keyword evidence="5" id="KW-0997">Cell inner membrane</keyword>
<evidence type="ECO:0000313" key="13">
    <source>
        <dbReference type="EMBL" id="BDT79161.1"/>
    </source>
</evidence>
<feature type="transmembrane region" description="Helical" evidence="11">
    <location>
        <begin position="18"/>
        <end position="39"/>
    </location>
</feature>
<evidence type="ECO:0000256" key="1">
    <source>
        <dbReference type="ARBA" id="ARBA00004383"/>
    </source>
</evidence>
<keyword evidence="4" id="KW-1003">Cell membrane</keyword>
<proteinExistence type="inferred from homology"/>
<keyword evidence="7" id="KW-0653">Protein transport</keyword>
<gene>
    <name evidence="13" type="ORF">PKF032_10490</name>
</gene>
<comment type="subcellular location">
    <subcellularLocation>
        <location evidence="1">Cell inner membrane</location>
        <topology evidence="1">Single-pass membrane protein</topology>
        <orientation evidence="1">Periplasmic side</orientation>
    </subcellularLocation>
</comment>
<evidence type="ECO:0000256" key="5">
    <source>
        <dbReference type="ARBA" id="ARBA00022519"/>
    </source>
</evidence>
<feature type="region of interest" description="Disordered" evidence="10">
    <location>
        <begin position="62"/>
        <end position="119"/>
    </location>
</feature>
<protein>
    <recommendedName>
        <fullName evidence="12">TonB C-terminal domain-containing protein</fullName>
    </recommendedName>
</protein>
<evidence type="ECO:0000256" key="2">
    <source>
        <dbReference type="ARBA" id="ARBA00006555"/>
    </source>
</evidence>
<dbReference type="PANTHER" id="PTHR33446:SF2">
    <property type="entry name" value="PROTEIN TONB"/>
    <property type="match status" value="1"/>
</dbReference>
<evidence type="ECO:0000256" key="10">
    <source>
        <dbReference type="SAM" id="MobiDB-lite"/>
    </source>
</evidence>
<dbReference type="Proteomes" id="UP001211204">
    <property type="component" value="Chromosome"/>
</dbReference>
<name>A0ABM8CMM8_9BURK</name>
<dbReference type="SUPFAM" id="SSF74653">
    <property type="entry name" value="TolA/TonB C-terminal domain"/>
    <property type="match status" value="1"/>
</dbReference>
<keyword evidence="9 11" id="KW-0472">Membrane</keyword>
<dbReference type="NCBIfam" id="TIGR01352">
    <property type="entry name" value="tonB_Cterm"/>
    <property type="match status" value="1"/>
</dbReference>
<evidence type="ECO:0000256" key="7">
    <source>
        <dbReference type="ARBA" id="ARBA00022927"/>
    </source>
</evidence>
<evidence type="ECO:0000256" key="4">
    <source>
        <dbReference type="ARBA" id="ARBA00022475"/>
    </source>
</evidence>
<keyword evidence="14" id="KW-1185">Reference proteome</keyword>
<evidence type="ECO:0000256" key="6">
    <source>
        <dbReference type="ARBA" id="ARBA00022692"/>
    </source>
</evidence>
<evidence type="ECO:0000256" key="8">
    <source>
        <dbReference type="ARBA" id="ARBA00022989"/>
    </source>
</evidence>
<dbReference type="InterPro" id="IPR006260">
    <property type="entry name" value="TonB/TolA_C"/>
</dbReference>
<feature type="compositionally biased region" description="Low complexity" evidence="10">
    <location>
        <begin position="97"/>
        <end position="117"/>
    </location>
</feature>
<evidence type="ECO:0000259" key="12">
    <source>
        <dbReference type="PROSITE" id="PS52015"/>
    </source>
</evidence>
<evidence type="ECO:0000313" key="14">
    <source>
        <dbReference type="Proteomes" id="UP001211204"/>
    </source>
</evidence>
<evidence type="ECO:0000256" key="3">
    <source>
        <dbReference type="ARBA" id="ARBA00022448"/>
    </source>
</evidence>
<evidence type="ECO:0000256" key="11">
    <source>
        <dbReference type="SAM" id="Phobius"/>
    </source>
</evidence>
<dbReference type="PANTHER" id="PTHR33446">
    <property type="entry name" value="PROTEIN TONB-RELATED"/>
    <property type="match status" value="1"/>
</dbReference>
<sequence>MISAVASKSLDSQKPSQAYIVVLMVALVHLFGFIIYVYGVPKWSTKRVSDITIELGGSFMSGDGGQGSSRSVKASDPATPTTKSSSEDGTLKRQNEASKSTQSSSTSGTASESSSAAGIQAAPTVDADYKAAYLNNPKPPYPAMAFKMRVEGTVILKALIQPDGKCSEVVIAKTSGNDSLDRSALNTVSQWQFTPAKAQGKEISQWVNIPITFSIKNR</sequence>
<dbReference type="InterPro" id="IPR037682">
    <property type="entry name" value="TonB_C"/>
</dbReference>
<keyword evidence="8 11" id="KW-1133">Transmembrane helix</keyword>
<feature type="domain" description="TonB C-terminal" evidence="12">
    <location>
        <begin position="126"/>
        <end position="218"/>
    </location>
</feature>
<accession>A0ABM8CMM8</accession>
<dbReference type="PROSITE" id="PS52015">
    <property type="entry name" value="TONB_CTD"/>
    <property type="match status" value="1"/>
</dbReference>
<dbReference type="Gene3D" id="3.30.1150.10">
    <property type="match status" value="1"/>
</dbReference>